<evidence type="ECO:0008006" key="3">
    <source>
        <dbReference type="Google" id="ProtNLM"/>
    </source>
</evidence>
<keyword evidence="2" id="KW-1185">Reference proteome</keyword>
<sequence>MTQRKNAEELNVLTEKVIGAAIQVHRELGPGLLENAYSECLAIEMADCGLHAMREVKIPLRYKNVAVDNVYRLDFLVEDSLIIECKTVDHLLPIHSAQVLTYLKLTEKRLGLLLNFNVEVLHKGIKRIVNGY</sequence>
<name>A0A1A8XSR5_9RHOO</name>
<organism evidence="1 2">
    <name type="scientific">Candidatus Propionivibrio aalborgensis</name>
    <dbReference type="NCBI Taxonomy" id="1860101"/>
    <lineage>
        <taxon>Bacteria</taxon>
        <taxon>Pseudomonadati</taxon>
        <taxon>Pseudomonadota</taxon>
        <taxon>Betaproteobacteria</taxon>
        <taxon>Rhodocyclales</taxon>
        <taxon>Rhodocyclaceae</taxon>
        <taxon>Propionivibrio</taxon>
    </lineage>
</organism>
<dbReference type="RefSeq" id="WP_186411127.1">
    <property type="nucleotide sequence ID" value="NZ_FLQY01000178.1"/>
</dbReference>
<protein>
    <recommendedName>
        <fullName evidence="3">GxxExxY protein</fullName>
    </recommendedName>
</protein>
<dbReference type="EMBL" id="FLQY01000178">
    <property type="protein sequence ID" value="SBT08139.1"/>
    <property type="molecule type" value="Genomic_DNA"/>
</dbReference>
<reference evidence="1 2" key="1">
    <citation type="submission" date="2016-06" db="EMBL/GenBank/DDBJ databases">
        <authorList>
            <person name="Kjaerup R.B."/>
            <person name="Dalgaard T.S."/>
            <person name="Juul-Madsen H.R."/>
        </authorList>
    </citation>
    <scope>NUCLEOTIDE SEQUENCE [LARGE SCALE GENOMIC DNA]</scope>
    <source>
        <strain evidence="1">2</strain>
    </source>
</reference>
<dbReference type="Proteomes" id="UP000199600">
    <property type="component" value="Unassembled WGS sequence"/>
</dbReference>
<dbReference type="Pfam" id="PF13366">
    <property type="entry name" value="PDDEXK_3"/>
    <property type="match status" value="1"/>
</dbReference>
<evidence type="ECO:0000313" key="1">
    <source>
        <dbReference type="EMBL" id="SBT08139.1"/>
    </source>
</evidence>
<accession>A0A1A8XSR5</accession>
<gene>
    <name evidence="1" type="ORF">PROAA_2590006</name>
</gene>
<dbReference type="InterPro" id="IPR026350">
    <property type="entry name" value="GxxExxY"/>
</dbReference>
<dbReference type="AlphaFoldDB" id="A0A1A8XSR5"/>
<proteinExistence type="predicted"/>
<evidence type="ECO:0000313" key="2">
    <source>
        <dbReference type="Proteomes" id="UP000199600"/>
    </source>
</evidence>
<dbReference type="NCBIfam" id="TIGR04256">
    <property type="entry name" value="GxxExxY"/>
    <property type="match status" value="1"/>
</dbReference>